<comment type="catalytic activity">
    <reaction evidence="6">
        <text>glycyl-tRNA(Gly) + acetyl-CoA = N-acetylglycyl-tRNA(Gly) + CoA + H(+)</text>
        <dbReference type="Rhea" id="RHEA:81867"/>
        <dbReference type="Rhea" id="RHEA-COMP:9683"/>
        <dbReference type="Rhea" id="RHEA-COMP:19766"/>
        <dbReference type="ChEBI" id="CHEBI:15378"/>
        <dbReference type="ChEBI" id="CHEBI:57287"/>
        <dbReference type="ChEBI" id="CHEBI:57288"/>
        <dbReference type="ChEBI" id="CHEBI:78522"/>
        <dbReference type="ChEBI" id="CHEBI:232036"/>
    </reaction>
</comment>
<dbReference type="PROSITE" id="PS51186">
    <property type="entry name" value="GNAT"/>
    <property type="match status" value="1"/>
</dbReference>
<reference evidence="9" key="2">
    <citation type="submission" date="2015-03" db="EMBL/GenBank/DDBJ databases">
        <title>Genome sequence of Azospirillum thiophilum strain DSM 21654T.</title>
        <authorList>
            <person name="Kwak Y."/>
            <person name="Shin J.-H."/>
        </authorList>
    </citation>
    <scope>NUCLEOTIDE SEQUENCE [LARGE SCALE GENOMIC DNA]</scope>
    <source>
        <strain evidence="9">DSM 15199</strain>
    </source>
</reference>
<evidence type="ECO:0000256" key="1">
    <source>
        <dbReference type="ARBA" id="ARBA00009342"/>
    </source>
</evidence>
<keyword evidence="2" id="KW-0678">Repressor</keyword>
<dbReference type="KEGG" id="ptt:VY86_16355"/>
<keyword evidence="3" id="KW-1277">Toxin-antitoxin system</keyword>
<dbReference type="EMBL" id="CP011104">
    <property type="protein sequence ID" value="AKH64673.1"/>
    <property type="molecule type" value="Genomic_DNA"/>
</dbReference>
<evidence type="ECO:0000256" key="5">
    <source>
        <dbReference type="ARBA" id="ARBA00023315"/>
    </source>
</evidence>
<dbReference type="AlphaFoldDB" id="A0A0F7LRR9"/>
<keyword evidence="4 8" id="KW-0808">Transferase</keyword>
<proteinExistence type="inferred from homology"/>
<dbReference type="Pfam" id="PF13508">
    <property type="entry name" value="Acetyltransf_7"/>
    <property type="match status" value="1"/>
</dbReference>
<dbReference type="Gene3D" id="3.40.630.30">
    <property type="match status" value="1"/>
</dbReference>
<evidence type="ECO:0000256" key="3">
    <source>
        <dbReference type="ARBA" id="ARBA00022649"/>
    </source>
</evidence>
<dbReference type="PANTHER" id="PTHR36449:SF1">
    <property type="entry name" value="ACETYLTRANSFERASE"/>
    <property type="match status" value="1"/>
</dbReference>
<dbReference type="InterPro" id="IPR000182">
    <property type="entry name" value="GNAT_dom"/>
</dbReference>
<evidence type="ECO:0000256" key="4">
    <source>
        <dbReference type="ARBA" id="ARBA00022679"/>
    </source>
</evidence>
<dbReference type="PATRIC" id="fig|230089.6.peg.3694"/>
<keyword evidence="9" id="KW-1185">Reference proteome</keyword>
<gene>
    <name evidence="8" type="ORF">VY86_16355</name>
</gene>
<organism evidence="8 9">
    <name type="scientific">Photorhabdus thracensis</name>
    <dbReference type="NCBI Taxonomy" id="230089"/>
    <lineage>
        <taxon>Bacteria</taxon>
        <taxon>Pseudomonadati</taxon>
        <taxon>Pseudomonadota</taxon>
        <taxon>Gammaproteobacteria</taxon>
        <taxon>Enterobacterales</taxon>
        <taxon>Morganellaceae</taxon>
        <taxon>Photorhabdus</taxon>
    </lineage>
</organism>
<reference evidence="8 9" key="1">
    <citation type="journal article" date="2015" name="J. Biotechnol.">
        <title>Complete genome sequence of Photorhabdus temperata subsp. thracensis 39-8(T), an entomopathogenic bacterium for the improved commercial bioinsecticide.</title>
        <authorList>
            <person name="Kwak Y."/>
            <person name="Shin J.H."/>
        </authorList>
    </citation>
    <scope>NUCLEOTIDE SEQUENCE [LARGE SCALE GENOMIC DNA]</scope>
    <source>
        <strain evidence="8 9">DSM 15199</strain>
    </source>
</reference>
<dbReference type="InterPro" id="IPR016181">
    <property type="entry name" value="Acyl_CoA_acyltransferase"/>
</dbReference>
<feature type="domain" description="N-acetyltransferase" evidence="7">
    <location>
        <begin position="1"/>
        <end position="158"/>
    </location>
</feature>
<evidence type="ECO:0000313" key="9">
    <source>
        <dbReference type="Proteomes" id="UP000034866"/>
    </source>
</evidence>
<dbReference type="SUPFAM" id="SSF55729">
    <property type="entry name" value="Acyl-CoA N-acyltransferases (Nat)"/>
    <property type="match status" value="1"/>
</dbReference>
<dbReference type="GO" id="GO:0016747">
    <property type="term" value="F:acyltransferase activity, transferring groups other than amino-acyl groups"/>
    <property type="evidence" value="ECO:0007669"/>
    <property type="project" value="InterPro"/>
</dbReference>
<evidence type="ECO:0000256" key="2">
    <source>
        <dbReference type="ARBA" id="ARBA00022491"/>
    </source>
</evidence>
<dbReference type="STRING" id="230089.VY86_16355"/>
<dbReference type="CDD" id="cd04301">
    <property type="entry name" value="NAT_SF"/>
    <property type="match status" value="1"/>
</dbReference>
<comment type="similarity">
    <text evidence="1">Belongs to the acetyltransferase family. GNAT subfamily.</text>
</comment>
<sequence>MMSNGLTPLTDDHNLDNFNSGVDTLDNWLINKASKNQKGNASRTYVVSEDKNVIAYYSLATGSIMSQEAISKFKRNMPNPIPVIILGRLAVDKNYQGKGFGRYLVRDAAIRVTQAADLVGIRGLIVHAISEDAKAFYKSVGFDESPLNPMTLMITLKDLKTAFGIKG</sequence>
<dbReference type="PANTHER" id="PTHR36449">
    <property type="entry name" value="ACETYLTRANSFERASE-RELATED"/>
    <property type="match status" value="1"/>
</dbReference>
<name>A0A0F7LRR9_9GAMM</name>
<dbReference type="Proteomes" id="UP000034866">
    <property type="component" value="Chromosome"/>
</dbReference>
<keyword evidence="5" id="KW-0012">Acyltransferase</keyword>
<protein>
    <submittedName>
        <fullName evidence="8">GNAT family acetyltransferase</fullName>
    </submittedName>
</protein>
<accession>A0A0F7LRR9</accession>
<evidence type="ECO:0000313" key="8">
    <source>
        <dbReference type="EMBL" id="AKH64673.1"/>
    </source>
</evidence>
<evidence type="ECO:0000256" key="6">
    <source>
        <dbReference type="ARBA" id="ARBA00049880"/>
    </source>
</evidence>
<evidence type="ECO:0000259" key="7">
    <source>
        <dbReference type="PROSITE" id="PS51186"/>
    </source>
</evidence>